<accession>A0A4D7ATE3</accession>
<keyword evidence="11" id="KW-1133">Transmembrane helix</keyword>
<gene>
    <name evidence="13" type="ORF">EIO64_17260</name>
</gene>
<dbReference type="InterPro" id="IPR018044">
    <property type="entry name" value="Peptidase_S11"/>
</dbReference>
<feature type="binding site" evidence="8">
    <location>
        <position position="310"/>
    </location>
    <ligand>
        <name>substrate</name>
    </ligand>
</feature>
<feature type="active site" description="Acyl-ester intermediate" evidence="7">
    <location>
        <position position="134"/>
    </location>
</feature>
<keyword evidence="4" id="KW-0133">Cell shape</keyword>
<dbReference type="GO" id="GO:0008800">
    <property type="term" value="F:beta-lactamase activity"/>
    <property type="evidence" value="ECO:0007669"/>
    <property type="project" value="InterPro"/>
</dbReference>
<feature type="compositionally biased region" description="Basic and acidic residues" evidence="10">
    <location>
        <begin position="384"/>
        <end position="394"/>
    </location>
</feature>
<dbReference type="Proteomes" id="UP000298642">
    <property type="component" value="Chromosome"/>
</dbReference>
<keyword evidence="5" id="KW-0573">Peptidoglycan synthesis</keyword>
<dbReference type="PANTHER" id="PTHR35333">
    <property type="entry name" value="BETA-LACTAMASE"/>
    <property type="match status" value="1"/>
</dbReference>
<dbReference type="GO" id="GO:0009002">
    <property type="term" value="F:serine-type D-Ala-D-Ala carboxypeptidase activity"/>
    <property type="evidence" value="ECO:0007669"/>
    <property type="project" value="InterPro"/>
</dbReference>
<keyword evidence="11" id="KW-0812">Transmembrane</keyword>
<dbReference type="SUPFAM" id="SSF56601">
    <property type="entry name" value="beta-lactamase/transpeptidase-like"/>
    <property type="match status" value="1"/>
</dbReference>
<keyword evidence="11" id="KW-0472">Membrane</keyword>
<evidence type="ECO:0000313" key="14">
    <source>
        <dbReference type="Proteomes" id="UP000298642"/>
    </source>
</evidence>
<evidence type="ECO:0000256" key="1">
    <source>
        <dbReference type="ARBA" id="ARBA00007164"/>
    </source>
</evidence>
<dbReference type="KEGG" id="obj:EIO64_17260"/>
<dbReference type="GO" id="GO:0009252">
    <property type="term" value="P:peptidoglycan biosynthetic process"/>
    <property type="evidence" value="ECO:0007669"/>
    <property type="project" value="UniProtKB-KW"/>
</dbReference>
<feature type="active site" description="Proton acceptor" evidence="7">
    <location>
        <position position="137"/>
    </location>
</feature>
<keyword evidence="3 13" id="KW-0378">Hydrolase</keyword>
<dbReference type="PANTHER" id="PTHR35333:SF4">
    <property type="entry name" value="SLR0121 PROTEIN"/>
    <property type="match status" value="1"/>
</dbReference>
<keyword evidence="6" id="KW-0961">Cell wall biogenesis/degradation</keyword>
<dbReference type="GeneID" id="89520913"/>
<proteinExistence type="inferred from homology"/>
<name>A0A4D7ATE3_9FIRM</name>
<sequence>MDEEYKPIITDEERATRRAQRAEARRKKQREKRRRLLRRLVPCGLLAVLCVGLVTVGAQLIEKPAPEMVKAERPFQVTSVASAPAPEPYARAVSGPDTIQLGEDFPSRCAVLVDLDTRTVLAEKNADTVISPASMTKVLTVLVAAEHITEAELDDTFTMTIDITDYCYVNGCSVVGLMVDETVPVRELFYGTILSSGADAALGLATYVAGSQEAFVALMNEKLEELGIADTAHFTNCVGLYDEAHKCTVSDMAVILEAAMDNDLCREVLGARTYETLPTADHPEGQILSNWFLRRIEDKDTGGIEVTGAKTGYVVESGNCAASCGETADGRRYICVTADAYSSWRAIYDHVALYKTYCSPADDTTEDGGAADPLVEPVAPTIKDTTEHESGASL</sequence>
<feature type="domain" description="Peptidase S11 D-alanyl-D-alanine carboxypeptidase A N-terminal" evidence="12">
    <location>
        <begin position="105"/>
        <end position="340"/>
    </location>
</feature>
<feature type="compositionally biased region" description="Basic and acidic residues" evidence="10">
    <location>
        <begin position="1"/>
        <end position="23"/>
    </location>
</feature>
<reference evidence="14" key="1">
    <citation type="submission" date="2018-12" db="EMBL/GenBank/DDBJ databases">
        <title>Dusodibacter welbiota gen. nov., sp. nov., isolated from human faeces and emended description of the Oscillibacter genus.</title>
        <authorList>
            <person name="Le Roy T."/>
            <person name="Van der Smissen P."/>
            <person name="Delzenne N."/>
            <person name="Muccioli G."/>
            <person name="Collet J.F."/>
            <person name="Cani P.D."/>
        </authorList>
    </citation>
    <scope>NUCLEOTIDE SEQUENCE [LARGE SCALE GENOMIC DNA]</scope>
    <source>
        <strain evidence="14">J115</strain>
    </source>
</reference>
<feature type="active site" evidence="7">
    <location>
        <position position="196"/>
    </location>
</feature>
<dbReference type="AlphaFoldDB" id="A0A4D7ATE3"/>
<organism evidence="13 14">
    <name type="scientific">Dysosmobacter welbionis</name>
    <dbReference type="NCBI Taxonomy" id="2093857"/>
    <lineage>
        <taxon>Bacteria</taxon>
        <taxon>Bacillati</taxon>
        <taxon>Bacillota</taxon>
        <taxon>Clostridia</taxon>
        <taxon>Eubacteriales</taxon>
        <taxon>Oscillospiraceae</taxon>
        <taxon>Dysosmobacter</taxon>
    </lineage>
</organism>
<comment type="similarity">
    <text evidence="1 9">Belongs to the peptidase S11 family.</text>
</comment>
<dbReference type="GO" id="GO:0008360">
    <property type="term" value="P:regulation of cell shape"/>
    <property type="evidence" value="ECO:0007669"/>
    <property type="project" value="UniProtKB-KW"/>
</dbReference>
<dbReference type="PRINTS" id="PR00725">
    <property type="entry name" value="DADACBPTASE1"/>
</dbReference>
<feature type="region of interest" description="Disordered" evidence="10">
    <location>
        <begin position="365"/>
        <end position="394"/>
    </location>
</feature>
<evidence type="ECO:0000256" key="4">
    <source>
        <dbReference type="ARBA" id="ARBA00022960"/>
    </source>
</evidence>
<evidence type="ECO:0000256" key="2">
    <source>
        <dbReference type="ARBA" id="ARBA00022729"/>
    </source>
</evidence>
<dbReference type="GO" id="GO:0071555">
    <property type="term" value="P:cell wall organization"/>
    <property type="evidence" value="ECO:0007669"/>
    <property type="project" value="UniProtKB-KW"/>
</dbReference>
<dbReference type="Gene3D" id="3.40.710.10">
    <property type="entry name" value="DD-peptidase/beta-lactamase superfamily"/>
    <property type="match status" value="1"/>
</dbReference>
<dbReference type="GO" id="GO:0030655">
    <property type="term" value="P:beta-lactam antibiotic catabolic process"/>
    <property type="evidence" value="ECO:0007669"/>
    <property type="project" value="InterPro"/>
</dbReference>
<evidence type="ECO:0000256" key="5">
    <source>
        <dbReference type="ARBA" id="ARBA00022984"/>
    </source>
</evidence>
<dbReference type="RefSeq" id="WP_119310881.1">
    <property type="nucleotide sequence ID" value="NZ_CP034413.3"/>
</dbReference>
<dbReference type="EMBL" id="CP034413">
    <property type="protein sequence ID" value="QCI60738.1"/>
    <property type="molecule type" value="Genomic_DNA"/>
</dbReference>
<dbReference type="GO" id="GO:0046677">
    <property type="term" value="P:response to antibiotic"/>
    <property type="evidence" value="ECO:0007669"/>
    <property type="project" value="InterPro"/>
</dbReference>
<evidence type="ECO:0000256" key="9">
    <source>
        <dbReference type="RuleBase" id="RU004016"/>
    </source>
</evidence>
<dbReference type="GO" id="GO:0006508">
    <property type="term" value="P:proteolysis"/>
    <property type="evidence" value="ECO:0007669"/>
    <property type="project" value="InterPro"/>
</dbReference>
<feature type="region of interest" description="Disordered" evidence="10">
    <location>
        <begin position="1"/>
        <end position="31"/>
    </location>
</feature>
<dbReference type="InterPro" id="IPR012338">
    <property type="entry name" value="Beta-lactam/transpept-like"/>
</dbReference>
<evidence type="ECO:0000256" key="7">
    <source>
        <dbReference type="PIRSR" id="PIRSR618044-1"/>
    </source>
</evidence>
<protein>
    <submittedName>
        <fullName evidence="13">Serine hydrolase</fullName>
    </submittedName>
</protein>
<keyword evidence="2" id="KW-0732">Signal</keyword>
<keyword evidence="14" id="KW-1185">Reference proteome</keyword>
<feature type="transmembrane region" description="Helical" evidence="11">
    <location>
        <begin position="36"/>
        <end position="61"/>
    </location>
</feature>
<evidence type="ECO:0000256" key="3">
    <source>
        <dbReference type="ARBA" id="ARBA00022801"/>
    </source>
</evidence>
<evidence type="ECO:0000259" key="12">
    <source>
        <dbReference type="Pfam" id="PF00768"/>
    </source>
</evidence>
<evidence type="ECO:0000256" key="11">
    <source>
        <dbReference type="SAM" id="Phobius"/>
    </source>
</evidence>
<dbReference type="InterPro" id="IPR000871">
    <property type="entry name" value="Beta-lactam_class-A"/>
</dbReference>
<evidence type="ECO:0000256" key="6">
    <source>
        <dbReference type="ARBA" id="ARBA00023316"/>
    </source>
</evidence>
<dbReference type="Pfam" id="PF00768">
    <property type="entry name" value="Peptidase_S11"/>
    <property type="match status" value="1"/>
</dbReference>
<evidence type="ECO:0000256" key="8">
    <source>
        <dbReference type="PIRSR" id="PIRSR618044-2"/>
    </source>
</evidence>
<dbReference type="InterPro" id="IPR001967">
    <property type="entry name" value="Peptidase_S11_N"/>
</dbReference>
<evidence type="ECO:0000256" key="10">
    <source>
        <dbReference type="SAM" id="MobiDB-lite"/>
    </source>
</evidence>
<evidence type="ECO:0000313" key="13">
    <source>
        <dbReference type="EMBL" id="QCI60738.1"/>
    </source>
</evidence>